<dbReference type="AlphaFoldDB" id="A0A3D9FEJ3"/>
<dbReference type="OrthoDB" id="9806524at2"/>
<evidence type="ECO:0000313" key="1">
    <source>
        <dbReference type="EMBL" id="RED15982.1"/>
    </source>
</evidence>
<name>A0A3D9FEJ3_9SPHN</name>
<evidence type="ECO:0000313" key="2">
    <source>
        <dbReference type="Proteomes" id="UP000256310"/>
    </source>
</evidence>
<sequence length="266" mass="29974">MAKAAPQQNFPLLYNDLVPLSSQEHAKYKLQVRPKMPFLAETHAVPVTIDEFVMVQRHMPIVFSSGENPVPLALMGLNQGVNVFLNEEGELAGNPTYMPAYARRYPFLLAKIREDSEELSLCFDPTTDIVGEYDEGEDLFTDGQPSETTKSLLQFCEQVETSGHRTVQFVEELVKAELLMEGEVSIDTPNSDKPFVYRGFQMVNEEKLKEIRGDQARKFVQSGMMPLIYAHMMSLQLVRDIFGMQLQQGKVPPQPDANVPQGMDQG</sequence>
<dbReference type="Proteomes" id="UP000256310">
    <property type="component" value="Unassembled WGS sequence"/>
</dbReference>
<dbReference type="InterPro" id="IPR010836">
    <property type="entry name" value="SapC"/>
</dbReference>
<accession>A0A3D9FEJ3</accession>
<dbReference type="EMBL" id="QRDP01000004">
    <property type="protein sequence ID" value="RED15982.1"/>
    <property type="molecule type" value="Genomic_DNA"/>
</dbReference>
<dbReference type="RefSeq" id="WP_116235437.1">
    <property type="nucleotide sequence ID" value="NZ_QRDP01000004.1"/>
</dbReference>
<reference evidence="1 2" key="1">
    <citation type="submission" date="2018-07" db="EMBL/GenBank/DDBJ databases">
        <title>Genomic Encyclopedia of Type Strains, Phase IV (KMG-IV): sequencing the most valuable type-strain genomes for metagenomic binning, comparative biology and taxonomic classification.</title>
        <authorList>
            <person name="Goeker M."/>
        </authorList>
    </citation>
    <scope>NUCLEOTIDE SEQUENCE [LARGE SCALE GENOMIC DNA]</scope>
    <source>
        <strain evidence="1 2">DSM 26725</strain>
    </source>
</reference>
<keyword evidence="2" id="KW-1185">Reference proteome</keyword>
<proteinExistence type="predicted"/>
<protein>
    <submittedName>
        <fullName evidence="1">SapC protein</fullName>
    </submittedName>
</protein>
<organism evidence="1 2">
    <name type="scientific">Parasphingopyxis lamellibrachiae</name>
    <dbReference type="NCBI Taxonomy" id="680125"/>
    <lineage>
        <taxon>Bacteria</taxon>
        <taxon>Pseudomonadati</taxon>
        <taxon>Pseudomonadota</taxon>
        <taxon>Alphaproteobacteria</taxon>
        <taxon>Sphingomonadales</taxon>
        <taxon>Sphingomonadaceae</taxon>
        <taxon>Parasphingopyxis</taxon>
    </lineage>
</organism>
<dbReference type="Pfam" id="PF07277">
    <property type="entry name" value="SapC"/>
    <property type="match status" value="1"/>
</dbReference>
<gene>
    <name evidence="1" type="ORF">DFR46_0992</name>
</gene>
<comment type="caution">
    <text evidence="1">The sequence shown here is derived from an EMBL/GenBank/DDBJ whole genome shotgun (WGS) entry which is preliminary data.</text>
</comment>